<dbReference type="Proteomes" id="UP000266720">
    <property type="component" value="Chromosome"/>
</dbReference>
<evidence type="ECO:0000313" key="1">
    <source>
        <dbReference type="EMBL" id="AJB41636.1"/>
    </source>
</evidence>
<gene>
    <name evidence="1" type="ORF">TCARB_0580</name>
</gene>
<proteinExistence type="predicted"/>
<sequence length="43" mass="5128">MFEMKLPAKTQMPLNQFFFIVFSSKINIKTIHIMIANDEFAEY</sequence>
<reference evidence="2" key="1">
    <citation type="book" date="2010" name="EXTREMOPHILES" publisher="0:0-0">
        <title>Complete genome sequences of ten hyperthermophilic archaea reveal their metabolic capabilities and possible ecological roles.</title>
        <editorList>
            <person name="?"/>
        </editorList>
        <authorList>
            <person name="Ravin N.V."/>
            <person name="Mardanov A.V."/>
            <person name="Bonch-Osmolovskaya E.A."/>
            <person name="Skryabin K.G."/>
        </authorList>
    </citation>
    <scope>NUCLEOTIDE SEQUENCE [LARGE SCALE GENOMIC DNA]</scope>
    <source>
        <strain evidence="2">1505</strain>
    </source>
</reference>
<dbReference type="KEGG" id="tcb:TCARB_0580"/>
<dbReference type="EMBL" id="CP007493">
    <property type="protein sequence ID" value="AJB41636.1"/>
    <property type="molecule type" value="Genomic_DNA"/>
</dbReference>
<organism evidence="1 2">
    <name type="scientific">Thermofilum adornatum 1505</name>
    <dbReference type="NCBI Taxonomy" id="697581"/>
    <lineage>
        <taxon>Archaea</taxon>
        <taxon>Thermoproteota</taxon>
        <taxon>Thermoprotei</taxon>
        <taxon>Thermofilales</taxon>
        <taxon>Thermofilaceae</taxon>
        <taxon>Thermofilum</taxon>
    </lineage>
</organism>
<dbReference type="AlphaFoldDB" id="A0A3G1A4S3"/>
<evidence type="ECO:0000313" key="2">
    <source>
        <dbReference type="Proteomes" id="UP000266720"/>
    </source>
</evidence>
<accession>A0A3G1A4S3</accession>
<protein>
    <submittedName>
        <fullName evidence="1">Uncharacterized protein</fullName>
    </submittedName>
</protein>
<dbReference type="STRING" id="697581.TCARB_0580"/>
<name>A0A3G1A4S3_9CREN</name>